<sequence>MSTKILINAVDAEECRIATVIDNRLEDFVLETAAREITQGNIYKATVSHVEPSLQAAFIDYGAERNGFLQFQEIHTDYFQECPSGKHHIKNLIKKGQEIIVQVTKDPVMKKGAMLTTFLSLPGRHLVLMPGSTNKGISRKIEEEEERKRLKDLLDKLTLPEGFGAIIRTAGKSCTKAMLTKDLNYLLRLWKNINQKAMEAETPAPLYREQNLAMRAIRDTLTPEVSEVLIDNADAYKEIKKFVELIAPKQSSCIKHYRGEKPIFTKYQLEEQINTIFESRVPLKSGGSIIIDQTEALVSIDVNSGKATQKGSIEETAFQSNLEAAEEVARQLRIRDMGGLLVIDFIDMRDAKHRAAVEKKLKEELKKDKARTKVGKISQFGLMEMSRQRLRPAISFGSLVPCPHCSGRGLTFSTDSLALTFLRKLRLETLKPDIKTVRALLPPDVALYVLNKKRSELLEIEQRRCLSIQIEADAGMIPGKSEIICQP</sequence>
<dbReference type="Pfam" id="PF10150">
    <property type="entry name" value="RNase_E_G"/>
    <property type="match status" value="1"/>
</dbReference>
<dbReference type="Pfam" id="PF20833">
    <property type="entry name" value="RNase_E_G_Thio"/>
    <property type="match status" value="1"/>
</dbReference>
<organism evidence="19 20">
    <name type="scientific">Desulfobotulus alkaliphilus</name>
    <dbReference type="NCBI Taxonomy" id="622671"/>
    <lineage>
        <taxon>Bacteria</taxon>
        <taxon>Pseudomonadati</taxon>
        <taxon>Thermodesulfobacteriota</taxon>
        <taxon>Desulfobacteria</taxon>
        <taxon>Desulfobacterales</taxon>
        <taxon>Desulfobacteraceae</taxon>
        <taxon>Desulfobotulus</taxon>
    </lineage>
</organism>
<dbReference type="AlphaFoldDB" id="A0A562S9J8"/>
<keyword evidence="9" id="KW-0819">tRNA processing</keyword>
<keyword evidence="16" id="KW-0694">RNA-binding</keyword>
<evidence type="ECO:0000259" key="18">
    <source>
        <dbReference type="PROSITE" id="PS50126"/>
    </source>
</evidence>
<keyword evidence="20" id="KW-1185">Reference proteome</keyword>
<comment type="similarity">
    <text evidence="3">Belongs to the RNase E/G family. RNase G subfamily.</text>
</comment>
<evidence type="ECO:0000256" key="8">
    <source>
        <dbReference type="ARBA" id="ARBA00022552"/>
    </source>
</evidence>
<dbReference type="InterPro" id="IPR019307">
    <property type="entry name" value="RNA-bd_AU-1/RNase_E/G"/>
</dbReference>
<evidence type="ECO:0000256" key="6">
    <source>
        <dbReference type="ARBA" id="ARBA00022490"/>
    </source>
</evidence>
<dbReference type="SUPFAM" id="SSF50249">
    <property type="entry name" value="Nucleic acid-binding proteins"/>
    <property type="match status" value="1"/>
</dbReference>
<keyword evidence="6" id="KW-0963">Cytoplasm</keyword>
<name>A0A562S9J8_9BACT</name>
<dbReference type="PROSITE" id="PS50126">
    <property type="entry name" value="S1"/>
    <property type="match status" value="1"/>
</dbReference>
<keyword evidence="8" id="KW-0698">rRNA processing</keyword>
<dbReference type="NCBIfam" id="TIGR00757">
    <property type="entry name" value="RNaseEG"/>
    <property type="match status" value="1"/>
</dbReference>
<keyword evidence="12" id="KW-0699">rRNA-binding</keyword>
<dbReference type="GO" id="GO:0016787">
    <property type="term" value="F:hydrolase activity"/>
    <property type="evidence" value="ECO:0007669"/>
    <property type="project" value="UniProtKB-KW"/>
</dbReference>
<dbReference type="EMBL" id="VLLC01000001">
    <property type="protein sequence ID" value="TWI77474.1"/>
    <property type="molecule type" value="Genomic_DNA"/>
</dbReference>
<dbReference type="GO" id="GO:0006364">
    <property type="term" value="P:rRNA processing"/>
    <property type="evidence" value="ECO:0007669"/>
    <property type="project" value="UniProtKB-KW"/>
</dbReference>
<dbReference type="Gene3D" id="2.40.50.140">
    <property type="entry name" value="Nucleic acid-binding proteins"/>
    <property type="match status" value="1"/>
</dbReference>
<evidence type="ECO:0000313" key="19">
    <source>
        <dbReference type="EMBL" id="TWI77474.1"/>
    </source>
</evidence>
<dbReference type="GO" id="GO:0008033">
    <property type="term" value="P:tRNA processing"/>
    <property type="evidence" value="ECO:0007669"/>
    <property type="project" value="UniProtKB-KW"/>
</dbReference>
<evidence type="ECO:0000256" key="15">
    <source>
        <dbReference type="ARBA" id="ARBA00022842"/>
    </source>
</evidence>
<evidence type="ECO:0000256" key="7">
    <source>
        <dbReference type="ARBA" id="ARBA00022519"/>
    </source>
</evidence>
<proteinExistence type="inferred from homology"/>
<evidence type="ECO:0000313" key="20">
    <source>
        <dbReference type="Proteomes" id="UP000318307"/>
    </source>
</evidence>
<dbReference type="Proteomes" id="UP000318307">
    <property type="component" value="Unassembled WGS sequence"/>
</dbReference>
<evidence type="ECO:0000256" key="12">
    <source>
        <dbReference type="ARBA" id="ARBA00022730"/>
    </source>
</evidence>
<evidence type="ECO:0000256" key="2">
    <source>
        <dbReference type="ARBA" id="ARBA00004496"/>
    </source>
</evidence>
<dbReference type="PANTHER" id="PTHR30001:SF1">
    <property type="entry name" value="RIBONUCLEASE E_G-LIKE PROTEIN, CHLOROPLASTIC"/>
    <property type="match status" value="1"/>
</dbReference>
<feature type="domain" description="S1 motif" evidence="18">
    <location>
        <begin position="40"/>
        <end position="118"/>
    </location>
</feature>
<evidence type="ECO:0000256" key="17">
    <source>
        <dbReference type="ARBA" id="ARBA00023136"/>
    </source>
</evidence>
<reference evidence="19 20" key="1">
    <citation type="submission" date="2019-07" db="EMBL/GenBank/DDBJ databases">
        <title>Genome sequencing of 100 strains of the haloalkaliphilic chemolithoautotrophic sulfur-oxidizing bacterium Thioalkalivibrio.</title>
        <authorList>
            <person name="Muyzer G."/>
        </authorList>
    </citation>
    <scope>NUCLEOTIDE SEQUENCE [LARGE SCALE GENOMIC DNA]</scope>
    <source>
        <strain evidence="19 20">ASO4-4</strain>
    </source>
</reference>
<evidence type="ECO:0000256" key="1">
    <source>
        <dbReference type="ARBA" id="ARBA00001946"/>
    </source>
</evidence>
<keyword evidence="11" id="KW-0479">Metal-binding</keyword>
<dbReference type="CDD" id="cd04453">
    <property type="entry name" value="S1_RNase_E"/>
    <property type="match status" value="1"/>
</dbReference>
<dbReference type="InterPro" id="IPR012340">
    <property type="entry name" value="NA-bd_OB-fold"/>
</dbReference>
<evidence type="ECO:0000256" key="16">
    <source>
        <dbReference type="ARBA" id="ARBA00022884"/>
    </source>
</evidence>
<dbReference type="GO" id="GO:0019843">
    <property type="term" value="F:rRNA binding"/>
    <property type="evidence" value="ECO:0007669"/>
    <property type="project" value="UniProtKB-KW"/>
</dbReference>
<keyword evidence="7" id="KW-0997">Cell inner membrane</keyword>
<evidence type="ECO:0000256" key="5">
    <source>
        <dbReference type="ARBA" id="ARBA00022475"/>
    </source>
</evidence>
<dbReference type="GO" id="GO:0005737">
    <property type="term" value="C:cytoplasm"/>
    <property type="evidence" value="ECO:0007669"/>
    <property type="project" value="UniProtKB-SubCell"/>
</dbReference>
<evidence type="ECO:0000256" key="9">
    <source>
        <dbReference type="ARBA" id="ARBA00022694"/>
    </source>
</evidence>
<gene>
    <name evidence="19" type="ORF">LZ24_00284</name>
</gene>
<dbReference type="Pfam" id="PF00575">
    <property type="entry name" value="S1"/>
    <property type="match status" value="1"/>
</dbReference>
<dbReference type="RefSeq" id="WP_144681553.1">
    <property type="nucleotide sequence ID" value="NZ_VLLC01000001.1"/>
</dbReference>
<dbReference type="SMART" id="SM00316">
    <property type="entry name" value="S1"/>
    <property type="match status" value="1"/>
</dbReference>
<evidence type="ECO:0000256" key="10">
    <source>
        <dbReference type="ARBA" id="ARBA00022722"/>
    </source>
</evidence>
<comment type="subcellular location">
    <subcellularLocation>
        <location evidence="2">Cytoplasm</location>
    </subcellularLocation>
</comment>
<evidence type="ECO:0000256" key="13">
    <source>
        <dbReference type="ARBA" id="ARBA00022759"/>
    </source>
</evidence>
<dbReference type="InterPro" id="IPR004659">
    <property type="entry name" value="RNase_E/G"/>
</dbReference>
<dbReference type="GO" id="GO:0004540">
    <property type="term" value="F:RNA nuclease activity"/>
    <property type="evidence" value="ECO:0007669"/>
    <property type="project" value="InterPro"/>
</dbReference>
<keyword evidence="17" id="KW-0472">Membrane</keyword>
<keyword evidence="13" id="KW-0255">Endonuclease</keyword>
<keyword evidence="5" id="KW-1003">Cell membrane</keyword>
<keyword evidence="10" id="KW-0540">Nuclease</keyword>
<keyword evidence="14" id="KW-0378">Hydrolase</keyword>
<keyword evidence="15" id="KW-0460">Magnesium</keyword>
<dbReference type="OrthoDB" id="9804278at2"/>
<dbReference type="GO" id="GO:0046872">
    <property type="term" value="F:metal ion binding"/>
    <property type="evidence" value="ECO:0007669"/>
    <property type="project" value="UniProtKB-KW"/>
</dbReference>
<dbReference type="PANTHER" id="PTHR30001">
    <property type="entry name" value="RIBONUCLEASE"/>
    <property type="match status" value="1"/>
</dbReference>
<protein>
    <recommendedName>
        <fullName evidence="4">Ribonuclease G</fullName>
    </recommendedName>
</protein>
<evidence type="ECO:0000256" key="14">
    <source>
        <dbReference type="ARBA" id="ARBA00022801"/>
    </source>
</evidence>
<accession>A0A562S9J8</accession>
<dbReference type="InterPro" id="IPR003029">
    <property type="entry name" value="S1_domain"/>
</dbReference>
<evidence type="ECO:0000256" key="11">
    <source>
        <dbReference type="ARBA" id="ARBA00022723"/>
    </source>
</evidence>
<evidence type="ECO:0000256" key="3">
    <source>
        <dbReference type="ARBA" id="ARBA00005663"/>
    </source>
</evidence>
<dbReference type="InterPro" id="IPR048583">
    <property type="entry name" value="RNase_E_G_thioredoxin-like"/>
</dbReference>
<evidence type="ECO:0000256" key="4">
    <source>
        <dbReference type="ARBA" id="ARBA00017719"/>
    </source>
</evidence>
<comment type="caution">
    <text evidence="19">The sequence shown here is derived from an EMBL/GenBank/DDBJ whole genome shotgun (WGS) entry which is preliminary data.</text>
</comment>
<dbReference type="GO" id="GO:0004519">
    <property type="term" value="F:endonuclease activity"/>
    <property type="evidence" value="ECO:0007669"/>
    <property type="project" value="UniProtKB-KW"/>
</dbReference>
<comment type="cofactor">
    <cofactor evidence="1">
        <name>Mg(2+)</name>
        <dbReference type="ChEBI" id="CHEBI:18420"/>
    </cofactor>
</comment>
<dbReference type="Gene3D" id="3.40.1260.20">
    <property type="entry name" value="Ribonuclease E, catalytic domain"/>
    <property type="match status" value="1"/>
</dbReference>